<name>A0A914XW90_9BILA</name>
<keyword evidence="1" id="KW-1185">Reference proteome</keyword>
<dbReference type="AlphaFoldDB" id="A0A914XW90"/>
<dbReference type="WBParaSite" id="PSU_v2.g108.t1">
    <property type="protein sequence ID" value="PSU_v2.g108.t1"/>
    <property type="gene ID" value="PSU_v2.g108"/>
</dbReference>
<protein>
    <submittedName>
        <fullName evidence="2">UPAR/Ly6 domain-containing protein</fullName>
    </submittedName>
</protein>
<proteinExistence type="predicted"/>
<dbReference type="Proteomes" id="UP000887577">
    <property type="component" value="Unplaced"/>
</dbReference>
<reference evidence="2" key="1">
    <citation type="submission" date="2022-11" db="UniProtKB">
        <authorList>
            <consortium name="WormBaseParasite"/>
        </authorList>
    </citation>
    <scope>IDENTIFICATION</scope>
</reference>
<evidence type="ECO:0000313" key="2">
    <source>
        <dbReference type="WBParaSite" id="PSU_v2.g108.t1"/>
    </source>
</evidence>
<sequence length="70" mass="7334">MVISGPNFATNCTQTGTTTISGSGYTGQYDCCNDKDSCNSKSLNPDATNNAIKPFAIGFVSIFVILASLF</sequence>
<organism evidence="1 2">
    <name type="scientific">Panagrolaimus superbus</name>
    <dbReference type="NCBI Taxonomy" id="310955"/>
    <lineage>
        <taxon>Eukaryota</taxon>
        <taxon>Metazoa</taxon>
        <taxon>Ecdysozoa</taxon>
        <taxon>Nematoda</taxon>
        <taxon>Chromadorea</taxon>
        <taxon>Rhabditida</taxon>
        <taxon>Tylenchina</taxon>
        <taxon>Panagrolaimomorpha</taxon>
        <taxon>Panagrolaimoidea</taxon>
        <taxon>Panagrolaimidae</taxon>
        <taxon>Panagrolaimus</taxon>
    </lineage>
</organism>
<evidence type="ECO:0000313" key="1">
    <source>
        <dbReference type="Proteomes" id="UP000887577"/>
    </source>
</evidence>
<accession>A0A914XW90</accession>